<feature type="compositionally biased region" description="Polar residues" evidence="1">
    <location>
        <begin position="172"/>
        <end position="184"/>
    </location>
</feature>
<dbReference type="PANTHER" id="PTHR40069:SF1">
    <property type="entry name" value="YWBE PROTEIN"/>
    <property type="match status" value="1"/>
</dbReference>
<accession>A0A9P4TUJ9</accession>
<dbReference type="NCBIfam" id="TIGR03833">
    <property type="entry name" value="YwbE family protein"/>
    <property type="match status" value="1"/>
</dbReference>
<dbReference type="PANTHER" id="PTHR40069">
    <property type="entry name" value="YWBE PROTEIN"/>
    <property type="match status" value="1"/>
</dbReference>
<dbReference type="Pfam" id="PF09962">
    <property type="entry name" value="DUF2196"/>
    <property type="match status" value="1"/>
</dbReference>
<comment type="caution">
    <text evidence="2">The sequence shown here is derived from an EMBL/GenBank/DDBJ whole genome shotgun (WGS) entry which is preliminary data.</text>
</comment>
<organism evidence="2 3">
    <name type="scientific">Tothia fuscella</name>
    <dbReference type="NCBI Taxonomy" id="1048955"/>
    <lineage>
        <taxon>Eukaryota</taxon>
        <taxon>Fungi</taxon>
        <taxon>Dikarya</taxon>
        <taxon>Ascomycota</taxon>
        <taxon>Pezizomycotina</taxon>
        <taxon>Dothideomycetes</taxon>
        <taxon>Pleosporomycetidae</taxon>
        <taxon>Venturiales</taxon>
        <taxon>Cylindrosympodiaceae</taxon>
        <taxon>Tothia</taxon>
    </lineage>
</organism>
<feature type="region of interest" description="Disordered" evidence="1">
    <location>
        <begin position="106"/>
        <end position="135"/>
    </location>
</feature>
<evidence type="ECO:0000256" key="1">
    <source>
        <dbReference type="SAM" id="MobiDB-lite"/>
    </source>
</evidence>
<proteinExistence type="predicted"/>
<keyword evidence="3" id="KW-1185">Reference proteome</keyword>
<sequence length="221" mass="23964">MSQNLHRGSQRPFRARGNNRGPRNDRGPKRHDTTTIVPQAFQVVPGAGVSIVLKVDQPTGNEVQGIIGEVLGRGEHPRGIKVRLQDGRVGRVQRMIDEGLARDASTGLSNLGRNGETAATNLPSSSATTTGRHHFGDIRDDPYDYANVSEGRAAISLKDYIKPAKNKKNRSKASTTQNETTADAETSENLEETPALVVCPICNVFEGDEEAVAFHANTHFD</sequence>
<protein>
    <recommendedName>
        <fullName evidence="4">UBZ4-type domain-containing protein</fullName>
    </recommendedName>
</protein>
<dbReference type="OrthoDB" id="20105at2759"/>
<feature type="compositionally biased region" description="Polar residues" evidence="1">
    <location>
        <begin position="106"/>
        <end position="130"/>
    </location>
</feature>
<feature type="region of interest" description="Disordered" evidence="1">
    <location>
        <begin position="165"/>
        <end position="190"/>
    </location>
</feature>
<feature type="compositionally biased region" description="Basic and acidic residues" evidence="1">
    <location>
        <begin position="22"/>
        <end position="33"/>
    </location>
</feature>
<feature type="compositionally biased region" description="Low complexity" evidence="1">
    <location>
        <begin position="11"/>
        <end position="21"/>
    </location>
</feature>
<name>A0A9P4TUJ9_9PEZI</name>
<evidence type="ECO:0000313" key="2">
    <source>
        <dbReference type="EMBL" id="KAF2423585.1"/>
    </source>
</evidence>
<dbReference type="Proteomes" id="UP000800235">
    <property type="component" value="Unassembled WGS sequence"/>
</dbReference>
<evidence type="ECO:0000313" key="3">
    <source>
        <dbReference type="Proteomes" id="UP000800235"/>
    </source>
</evidence>
<evidence type="ECO:0008006" key="4">
    <source>
        <dbReference type="Google" id="ProtNLM"/>
    </source>
</evidence>
<gene>
    <name evidence="2" type="ORF">EJ08DRAFT_595901</name>
</gene>
<reference evidence="2" key="1">
    <citation type="journal article" date="2020" name="Stud. Mycol.">
        <title>101 Dothideomycetes genomes: a test case for predicting lifestyles and emergence of pathogens.</title>
        <authorList>
            <person name="Haridas S."/>
            <person name="Albert R."/>
            <person name="Binder M."/>
            <person name="Bloem J."/>
            <person name="Labutti K."/>
            <person name="Salamov A."/>
            <person name="Andreopoulos B."/>
            <person name="Baker S."/>
            <person name="Barry K."/>
            <person name="Bills G."/>
            <person name="Bluhm B."/>
            <person name="Cannon C."/>
            <person name="Castanera R."/>
            <person name="Culley D."/>
            <person name="Daum C."/>
            <person name="Ezra D."/>
            <person name="Gonzalez J."/>
            <person name="Henrissat B."/>
            <person name="Kuo A."/>
            <person name="Liang C."/>
            <person name="Lipzen A."/>
            <person name="Lutzoni F."/>
            <person name="Magnuson J."/>
            <person name="Mondo S."/>
            <person name="Nolan M."/>
            <person name="Ohm R."/>
            <person name="Pangilinan J."/>
            <person name="Park H.-J."/>
            <person name="Ramirez L."/>
            <person name="Alfaro M."/>
            <person name="Sun H."/>
            <person name="Tritt A."/>
            <person name="Yoshinaga Y."/>
            <person name="Zwiers L.-H."/>
            <person name="Turgeon B."/>
            <person name="Goodwin S."/>
            <person name="Spatafora J."/>
            <person name="Crous P."/>
            <person name="Grigoriev I."/>
        </authorList>
    </citation>
    <scope>NUCLEOTIDE SEQUENCE</scope>
    <source>
        <strain evidence="2">CBS 130266</strain>
    </source>
</reference>
<dbReference type="EMBL" id="MU007080">
    <property type="protein sequence ID" value="KAF2423585.1"/>
    <property type="molecule type" value="Genomic_DNA"/>
</dbReference>
<dbReference type="InterPro" id="IPR019240">
    <property type="entry name" value="DUF2196"/>
</dbReference>
<feature type="region of interest" description="Disordered" evidence="1">
    <location>
        <begin position="1"/>
        <end position="33"/>
    </location>
</feature>
<dbReference type="AlphaFoldDB" id="A0A9P4TUJ9"/>